<feature type="region of interest" description="Disordered" evidence="1">
    <location>
        <begin position="123"/>
        <end position="163"/>
    </location>
</feature>
<evidence type="ECO:0000313" key="2">
    <source>
        <dbReference type="EMBL" id="CCM16174.1"/>
    </source>
</evidence>
<dbReference type="EMBL" id="CALQ01001019">
    <property type="protein sequence ID" value="CCM16174.1"/>
    <property type="molecule type" value="Genomic_DNA"/>
</dbReference>
<dbReference type="AlphaFoldDB" id="A0A1E1IY15"/>
<gene>
    <name evidence="2" type="primary">LgM4147LRVhigh.25.01221.00110</name>
    <name evidence="2" type="ORF">BN36_2536820</name>
</gene>
<feature type="compositionally biased region" description="Polar residues" evidence="1">
    <location>
        <begin position="129"/>
        <end position="142"/>
    </location>
</feature>
<evidence type="ECO:0000256" key="1">
    <source>
        <dbReference type="SAM" id="MobiDB-lite"/>
    </source>
</evidence>
<organism evidence="2">
    <name type="scientific">Leishmania guyanensis</name>
    <dbReference type="NCBI Taxonomy" id="5670"/>
    <lineage>
        <taxon>Eukaryota</taxon>
        <taxon>Discoba</taxon>
        <taxon>Euglenozoa</taxon>
        <taxon>Kinetoplastea</taxon>
        <taxon>Metakinetoplastina</taxon>
        <taxon>Trypanosomatida</taxon>
        <taxon>Trypanosomatidae</taxon>
        <taxon>Leishmaniinae</taxon>
        <taxon>Leishmania</taxon>
        <taxon>Leishmania guyanensis species complex</taxon>
    </lineage>
</organism>
<protein>
    <submittedName>
        <fullName evidence="2">Uncharacterized protein</fullName>
    </submittedName>
</protein>
<name>A0A1E1IY15_LEIGU</name>
<sequence>MGPRKSNAFASGKDDGAAAGKVRKVGGNGVGYNSVTNSTSHKHGATAATTTNIYTNEEKAFLESQLELFTSGGGGNISKGGSGGTDFARMTKEQWLAGLPTLVSATEKLLRIAAEEYQQTCRERAAAATPTNGAQNVGSSPNADGGGRGKHGPTSSSGSNVNSCVTNDIVSGGAAGSSNQHSTPAAGTLAQFAEENAYIIAQVQQLQWYPFTYQRWVELLLEPGKYHTARDDGRLRGDAIQMSLRRCILVTYPAVEGGDVI</sequence>
<feature type="compositionally biased region" description="Polar residues" evidence="1">
    <location>
        <begin position="153"/>
        <end position="163"/>
    </location>
</feature>
<proteinExistence type="predicted"/>
<accession>A0A1E1IY15</accession>
<reference evidence="2" key="1">
    <citation type="submission" date="2012-08" db="EMBL/GenBank/DDBJ databases">
        <title>Comparative genomics of metastatic and non-metastatic Leishmania guyanensis provides insights into polygenic factors involved in Leishmania RNA virus infection.</title>
        <authorList>
            <person name="Smith D."/>
            <person name="Hertz-Fowler C."/>
            <person name="Martin R."/>
            <person name="Dickens N."/>
            <person name="Fasel N."/>
            <person name="Falquet L."/>
            <person name="Beverley S."/>
            <person name="Zangger H."/>
            <person name="Calderon-Copete S."/>
            <person name="Mottram J."/>
            <person name="Xenarios I."/>
        </authorList>
    </citation>
    <scope>NUCLEOTIDE SEQUENCE</scope>
    <source>
        <strain evidence="2">MHOM/BR/75/M4147/SSU:IR2SAT-LUC</strain>
    </source>
</reference>
<feature type="region of interest" description="Disordered" evidence="1">
    <location>
        <begin position="1"/>
        <end position="23"/>
    </location>
</feature>